<dbReference type="Gene3D" id="1.10.1660.10">
    <property type="match status" value="1"/>
</dbReference>
<dbReference type="PANTHER" id="PTHR30204:SF94">
    <property type="entry name" value="HEAVY METAL-DEPENDENT TRANSCRIPTIONAL REGULATOR HI_0293-RELATED"/>
    <property type="match status" value="1"/>
</dbReference>
<dbReference type="GO" id="GO:0003700">
    <property type="term" value="F:DNA-binding transcription factor activity"/>
    <property type="evidence" value="ECO:0007669"/>
    <property type="project" value="InterPro"/>
</dbReference>
<evidence type="ECO:0000259" key="5">
    <source>
        <dbReference type="PROSITE" id="PS50937"/>
    </source>
</evidence>
<dbReference type="CDD" id="cd00592">
    <property type="entry name" value="HTH_MerR-like"/>
    <property type="match status" value="1"/>
</dbReference>
<dbReference type="Pfam" id="PF13411">
    <property type="entry name" value="MerR_1"/>
    <property type="match status" value="1"/>
</dbReference>
<comment type="caution">
    <text evidence="6">The sequence shown here is derived from an EMBL/GenBank/DDBJ whole genome shotgun (WGS) entry which is preliminary data.</text>
</comment>
<keyword evidence="4" id="KW-1133">Transmembrane helix</keyword>
<dbReference type="EMBL" id="ACIP02000007">
    <property type="protein sequence ID" value="EEP27354.1"/>
    <property type="molecule type" value="Genomic_DNA"/>
</dbReference>
<feature type="transmembrane region" description="Helical" evidence="4">
    <location>
        <begin position="166"/>
        <end position="188"/>
    </location>
</feature>
<sequence>MKIGEVAEKTGLDISTIRFYERKELIAPARISTNSYRSYTQEDIKCLDTIVLYRKMDLSLEQIRNLLQKNANLQGVLKEQINILKEEREHLDGALSLCQKMIDDQADISFDVKYYLNYVKTKEAEGRKYPDIMGVIDRAVEQTDIDGYLGLPISVYFMRYTWVRRLFGIISILFLTVFPLVMIAEWWMRWRHNQTGLLSILIWVLLMIFFWGISIEIFRRGKGSKP</sequence>
<keyword evidence="4" id="KW-0472">Membrane</keyword>
<organism evidence="6 7">
    <name type="scientific">Shuttleworthella satelles DSM 14600</name>
    <dbReference type="NCBI Taxonomy" id="626523"/>
    <lineage>
        <taxon>Bacteria</taxon>
        <taxon>Bacillati</taxon>
        <taxon>Bacillota</taxon>
        <taxon>Clostridia</taxon>
        <taxon>Lachnospirales</taxon>
        <taxon>Lachnospiraceae</taxon>
        <taxon>Shuttleworthella</taxon>
    </lineage>
</organism>
<dbReference type="RefSeq" id="WP_006907025.1">
    <property type="nucleotide sequence ID" value="NZ_GG665867.1"/>
</dbReference>
<reference evidence="6" key="1">
    <citation type="submission" date="2009-04" db="EMBL/GenBank/DDBJ databases">
        <authorList>
            <person name="Weinstock G."/>
            <person name="Sodergren E."/>
            <person name="Clifton S."/>
            <person name="Fulton L."/>
            <person name="Fulton B."/>
            <person name="Courtney L."/>
            <person name="Fronick C."/>
            <person name="Harrison M."/>
            <person name="Strong C."/>
            <person name="Farmer C."/>
            <person name="Delahaunty K."/>
            <person name="Markovic C."/>
            <person name="Hall O."/>
            <person name="Minx P."/>
            <person name="Tomlinson C."/>
            <person name="Mitreva M."/>
            <person name="Nelson J."/>
            <person name="Hou S."/>
            <person name="Wollam A."/>
            <person name="Pepin K.H."/>
            <person name="Johnson M."/>
            <person name="Bhonagiri V."/>
            <person name="Nash W.E."/>
            <person name="Warren W."/>
            <person name="Chinwalla A."/>
            <person name="Mardis E.R."/>
            <person name="Wilson R.K."/>
        </authorList>
    </citation>
    <scope>NUCLEOTIDE SEQUENCE [LARGE SCALE GENOMIC DNA]</scope>
    <source>
        <strain evidence="6">DSM 14600</strain>
    </source>
</reference>
<dbReference type="STRING" id="626523.GCWU000342_02048"/>
<evidence type="ECO:0000313" key="7">
    <source>
        <dbReference type="Proteomes" id="UP000003494"/>
    </source>
</evidence>
<dbReference type="eggNOG" id="COG0789">
    <property type="taxonomic scope" value="Bacteria"/>
</dbReference>
<feature type="domain" description="HTH merR-type" evidence="5">
    <location>
        <begin position="1"/>
        <end position="69"/>
    </location>
</feature>
<dbReference type="InterPro" id="IPR000551">
    <property type="entry name" value="MerR-type_HTH_dom"/>
</dbReference>
<accession>C4GEA2</accession>
<keyword evidence="7" id="KW-1185">Reference proteome</keyword>
<dbReference type="PROSITE" id="PS50937">
    <property type="entry name" value="HTH_MERR_2"/>
    <property type="match status" value="1"/>
</dbReference>
<keyword evidence="3" id="KW-0804">Transcription</keyword>
<evidence type="ECO:0000256" key="1">
    <source>
        <dbReference type="ARBA" id="ARBA00023015"/>
    </source>
</evidence>
<keyword evidence="2" id="KW-0238">DNA-binding</keyword>
<keyword evidence="1" id="KW-0805">Transcription regulation</keyword>
<dbReference type="PANTHER" id="PTHR30204">
    <property type="entry name" value="REDOX-CYCLING DRUG-SENSING TRANSCRIPTIONAL ACTIVATOR SOXR"/>
    <property type="match status" value="1"/>
</dbReference>
<dbReference type="SMART" id="SM00422">
    <property type="entry name" value="HTH_MERR"/>
    <property type="match status" value="1"/>
</dbReference>
<dbReference type="AlphaFoldDB" id="C4GEA2"/>
<gene>
    <name evidence="6" type="ORF">GCWU000342_02048</name>
</gene>
<dbReference type="GO" id="GO:0003677">
    <property type="term" value="F:DNA binding"/>
    <property type="evidence" value="ECO:0007669"/>
    <property type="project" value="UniProtKB-KW"/>
</dbReference>
<keyword evidence="4" id="KW-0812">Transmembrane</keyword>
<dbReference type="InterPro" id="IPR047057">
    <property type="entry name" value="MerR_fam"/>
</dbReference>
<evidence type="ECO:0000256" key="3">
    <source>
        <dbReference type="ARBA" id="ARBA00023163"/>
    </source>
</evidence>
<evidence type="ECO:0000256" key="4">
    <source>
        <dbReference type="SAM" id="Phobius"/>
    </source>
</evidence>
<dbReference type="InterPro" id="IPR009061">
    <property type="entry name" value="DNA-bd_dom_put_sf"/>
</dbReference>
<evidence type="ECO:0000256" key="2">
    <source>
        <dbReference type="ARBA" id="ARBA00023125"/>
    </source>
</evidence>
<proteinExistence type="predicted"/>
<dbReference type="HOGENOM" id="CLU_1203008_0_0_9"/>
<feature type="transmembrane region" description="Helical" evidence="4">
    <location>
        <begin position="200"/>
        <end position="218"/>
    </location>
</feature>
<dbReference type="Proteomes" id="UP000003494">
    <property type="component" value="Unassembled WGS sequence"/>
</dbReference>
<dbReference type="SUPFAM" id="SSF46955">
    <property type="entry name" value="Putative DNA-binding domain"/>
    <property type="match status" value="1"/>
</dbReference>
<protein>
    <submittedName>
        <fullName evidence="6">Transcriptional regulator, MerR family</fullName>
    </submittedName>
</protein>
<name>C4GEA2_9FIRM</name>
<evidence type="ECO:0000313" key="6">
    <source>
        <dbReference type="EMBL" id="EEP27354.1"/>
    </source>
</evidence>